<evidence type="ECO:0000256" key="1">
    <source>
        <dbReference type="ARBA" id="ARBA00004141"/>
    </source>
</evidence>
<dbReference type="GO" id="GO:0016020">
    <property type="term" value="C:membrane"/>
    <property type="evidence" value="ECO:0007669"/>
    <property type="project" value="UniProtKB-SubCell"/>
</dbReference>
<organism evidence="7 8">
    <name type="scientific">Malus domestica</name>
    <name type="common">Apple</name>
    <name type="synonym">Pyrus malus</name>
    <dbReference type="NCBI Taxonomy" id="3750"/>
    <lineage>
        <taxon>Eukaryota</taxon>
        <taxon>Viridiplantae</taxon>
        <taxon>Streptophyta</taxon>
        <taxon>Embryophyta</taxon>
        <taxon>Tracheophyta</taxon>
        <taxon>Spermatophyta</taxon>
        <taxon>Magnoliopsida</taxon>
        <taxon>eudicotyledons</taxon>
        <taxon>Gunneridae</taxon>
        <taxon>Pentapetalae</taxon>
        <taxon>rosids</taxon>
        <taxon>fabids</taxon>
        <taxon>Rosales</taxon>
        <taxon>Rosaceae</taxon>
        <taxon>Amygdaloideae</taxon>
        <taxon>Maleae</taxon>
        <taxon>Malus</taxon>
    </lineage>
</organism>
<evidence type="ECO:0000256" key="4">
    <source>
        <dbReference type="ARBA" id="ARBA00022989"/>
    </source>
</evidence>
<dbReference type="EMBL" id="RDQH01000331">
    <property type="protein sequence ID" value="RXH97770.1"/>
    <property type="molecule type" value="Genomic_DNA"/>
</dbReference>
<comment type="caution">
    <text evidence="7">The sequence shown here is derived from an EMBL/GenBank/DDBJ whole genome shotgun (WGS) entry which is preliminary data.</text>
</comment>
<dbReference type="Proteomes" id="UP000290289">
    <property type="component" value="Chromosome 5"/>
</dbReference>
<evidence type="ECO:0000313" key="7">
    <source>
        <dbReference type="EMBL" id="RXH97770.1"/>
    </source>
</evidence>
<protein>
    <submittedName>
        <fullName evidence="7">Uncharacterized protein</fullName>
    </submittedName>
</protein>
<proteinExistence type="inferred from homology"/>
<dbReference type="PANTHER" id="PTHR42893:SF45">
    <property type="entry name" value="PROTEIN DETOXIFICATION 45, CHLOROPLASTIC"/>
    <property type="match status" value="1"/>
</dbReference>
<sequence length="106" mass="11294">MVASGQALIASYLSKGEYKIVKEVVDSVLKIGLFTGISLSVILGVPFGSLATLFTNDPEVLAIVRSGILFVSASQRLNALAYVFYGLHYGVSDFAYAARSMVSLLI</sequence>
<dbReference type="PANTHER" id="PTHR42893">
    <property type="entry name" value="PROTEIN DETOXIFICATION 44, CHLOROPLASTIC-RELATED"/>
    <property type="match status" value="1"/>
</dbReference>
<dbReference type="GO" id="GO:0009507">
    <property type="term" value="C:chloroplast"/>
    <property type="evidence" value="ECO:0007669"/>
    <property type="project" value="TreeGrafter"/>
</dbReference>
<name>A0A498JQQ7_MALDO</name>
<dbReference type="STRING" id="3750.A0A498JQQ7"/>
<keyword evidence="3 6" id="KW-0812">Transmembrane</keyword>
<comment type="similarity">
    <text evidence="2">Belongs to the multi antimicrobial extrusion (MATE) (TC 2.A.66.1) family.</text>
</comment>
<accession>A0A498JQQ7</accession>
<gene>
    <name evidence="7" type="ORF">DVH24_010095</name>
</gene>
<keyword evidence="4 6" id="KW-1133">Transmembrane helix</keyword>
<evidence type="ECO:0000313" key="8">
    <source>
        <dbReference type="Proteomes" id="UP000290289"/>
    </source>
</evidence>
<dbReference type="AlphaFoldDB" id="A0A498JQQ7"/>
<evidence type="ECO:0000256" key="3">
    <source>
        <dbReference type="ARBA" id="ARBA00022692"/>
    </source>
</evidence>
<keyword evidence="5 6" id="KW-0472">Membrane</keyword>
<comment type="subcellular location">
    <subcellularLocation>
        <location evidence="1">Membrane</location>
        <topology evidence="1">Multi-pass membrane protein</topology>
    </subcellularLocation>
</comment>
<evidence type="ECO:0000256" key="2">
    <source>
        <dbReference type="ARBA" id="ARBA00010199"/>
    </source>
</evidence>
<evidence type="ECO:0000256" key="5">
    <source>
        <dbReference type="ARBA" id="ARBA00023136"/>
    </source>
</evidence>
<reference evidence="7 8" key="1">
    <citation type="submission" date="2018-10" db="EMBL/GenBank/DDBJ databases">
        <title>A high-quality apple genome assembly.</title>
        <authorList>
            <person name="Hu J."/>
        </authorList>
    </citation>
    <scope>NUCLEOTIDE SEQUENCE [LARGE SCALE GENOMIC DNA]</scope>
    <source>
        <strain evidence="8">cv. HFTH1</strain>
        <tissue evidence="7">Young leaf</tissue>
    </source>
</reference>
<dbReference type="InterPro" id="IPR044644">
    <property type="entry name" value="DinF-like"/>
</dbReference>
<feature type="transmembrane region" description="Helical" evidence="6">
    <location>
        <begin position="31"/>
        <end position="55"/>
    </location>
</feature>
<evidence type="ECO:0000256" key="6">
    <source>
        <dbReference type="SAM" id="Phobius"/>
    </source>
</evidence>
<keyword evidence="8" id="KW-1185">Reference proteome</keyword>